<keyword evidence="2" id="KW-1185">Reference proteome</keyword>
<accession>A0A6I4VV96</accession>
<gene>
    <name evidence="1" type="ORF">GSM42_12250</name>
</gene>
<name>A0A6I4VV96_9BACL</name>
<evidence type="ECO:0000313" key="2">
    <source>
        <dbReference type="Proteomes" id="UP000430692"/>
    </source>
</evidence>
<protein>
    <submittedName>
        <fullName evidence="1">Uncharacterized protein</fullName>
    </submittedName>
</protein>
<sequence>MTVMEATVAGYEVVGFAEKQTSKPDKFAGFTSPKYIPSPDEEMLIGLEEHNVVVSIRGNVPTDGKTFIQYGQNGARINDKTDDDPEMVGYAHFLGITEFVHPNFWLNSPGTNLSFYPMRDKICFALGKSGVFFLNGERIEQRPYSCWVVFRDEQGEWTYRPNNPC</sequence>
<reference evidence="1 2" key="1">
    <citation type="submission" date="2019-12" db="EMBL/GenBank/DDBJ databases">
        <title>Whole-genome analyses of novel actinobacteria.</title>
        <authorList>
            <person name="Sahin N."/>
            <person name="Saygin H."/>
        </authorList>
    </citation>
    <scope>NUCLEOTIDE SEQUENCE [LARGE SCALE GENOMIC DNA]</scope>
    <source>
        <strain evidence="1 2">KC615</strain>
    </source>
</reference>
<evidence type="ECO:0000313" key="1">
    <source>
        <dbReference type="EMBL" id="MXQ54471.1"/>
    </source>
</evidence>
<dbReference type="RefSeq" id="WP_160801827.1">
    <property type="nucleotide sequence ID" value="NZ_WUUL01000007.1"/>
</dbReference>
<comment type="caution">
    <text evidence="1">The sequence shown here is derived from an EMBL/GenBank/DDBJ whole genome shotgun (WGS) entry which is preliminary data.</text>
</comment>
<dbReference type="Proteomes" id="UP000430692">
    <property type="component" value="Unassembled WGS sequence"/>
</dbReference>
<organism evidence="1 2">
    <name type="scientific">Shimazuella alba</name>
    <dbReference type="NCBI Taxonomy" id="2690964"/>
    <lineage>
        <taxon>Bacteria</taxon>
        <taxon>Bacillati</taxon>
        <taxon>Bacillota</taxon>
        <taxon>Bacilli</taxon>
        <taxon>Bacillales</taxon>
        <taxon>Thermoactinomycetaceae</taxon>
        <taxon>Shimazuella</taxon>
    </lineage>
</organism>
<proteinExistence type="predicted"/>
<dbReference type="AlphaFoldDB" id="A0A6I4VV96"/>
<dbReference type="EMBL" id="WUUL01000007">
    <property type="protein sequence ID" value="MXQ54471.1"/>
    <property type="molecule type" value="Genomic_DNA"/>
</dbReference>